<dbReference type="InterPro" id="IPR008271">
    <property type="entry name" value="Ser/Thr_kinase_AS"/>
</dbReference>
<sequence>MSDTSQFEMNIAYDILCSIVDHPTMLSIPVRTGMQWAELAAEIAQHPLVVWGIGAPLDLYKLRAPTPEDELQQGLQIGGVEDIADKVRSFAEVPHDMTQFPRDKVHVVVVVSPPRKIAEELPRVNQPAQQQSALVKLLQVVVEIPNKWSMNDVINNGGVFLDRSHPDSQNMVEIVNRLKAKRTYQEDYNCPAFQNVRSLSHFSQSFISVVESPGTVKADNEFETFYLVLRRFSNDAPLVREDTSSSLKASSFKVYFIHSPFFSGSTQSDALQYKEQSCWQFPMFVMMHDKPGYKRKFHPNSDFSVVLRGFQCPVILSQVVSQNNEIDRYRMLVEAIVAARVGKYLSKATSQKQFFVIAIYLTASLQVNRYIVSEDSSPQKINIEHETFDLCDPSRAAEFLREMYNLKSLLDELAVELDVKKCAHLQEIEEAASKMLSLPRLDHLPPAESLRTAEEYDESMEPSDDIGVFNTDVVRSVLNQANCKIDFVGYGYPHVASVVRKDARETSAGFLKFVKDGNAEVEILQYLSRIDSPANHTIRPVRVWPIEGGMIISMPLGGGWITYLDLNAHLWGASQQLFEAVGFMHDHGVAHMDLKPGNIVIPPIYGRLSIIDFSIAERVRGPGYKLKGYAGTRGYTAPEVGRVAYCPIRADLWSCGKVIEELCEGVKLSFARTWLRQVSTRLMDNDPDKRPMMTEILQAMSKVGSNSEH</sequence>
<evidence type="ECO:0000259" key="5">
    <source>
        <dbReference type="PROSITE" id="PS50011"/>
    </source>
</evidence>
<dbReference type="PROSITE" id="PS00108">
    <property type="entry name" value="PROTEIN_KINASE_ST"/>
    <property type="match status" value="1"/>
</dbReference>
<protein>
    <recommendedName>
        <fullName evidence="5">Protein kinase domain-containing protein</fullName>
    </recommendedName>
</protein>
<dbReference type="InterPro" id="IPR011009">
    <property type="entry name" value="Kinase-like_dom_sf"/>
</dbReference>
<keyword evidence="1" id="KW-0808">Transferase</keyword>
<dbReference type="EMBL" id="BFAD01000003">
    <property type="protein sequence ID" value="GBE80411.1"/>
    <property type="molecule type" value="Genomic_DNA"/>
</dbReference>
<dbReference type="Pfam" id="PF00069">
    <property type="entry name" value="Pkinase"/>
    <property type="match status" value="1"/>
</dbReference>
<dbReference type="RefSeq" id="XP_027611324.1">
    <property type="nucleotide sequence ID" value="XM_027755523.1"/>
</dbReference>
<dbReference type="GO" id="GO:0005524">
    <property type="term" value="F:ATP binding"/>
    <property type="evidence" value="ECO:0007669"/>
    <property type="project" value="UniProtKB-KW"/>
</dbReference>
<keyword evidence="2" id="KW-0547">Nucleotide-binding</keyword>
<dbReference type="InParanoid" id="A0A401GE50"/>
<accession>A0A401GE50</accession>
<evidence type="ECO:0000313" key="6">
    <source>
        <dbReference type="EMBL" id="GBE80411.1"/>
    </source>
</evidence>
<keyword evidence="3" id="KW-0418">Kinase</keyword>
<dbReference type="OrthoDB" id="2789888at2759"/>
<dbReference type="PANTHER" id="PTHR43289:SF33">
    <property type="entry name" value="SERINE_THREONINE KINASE 31"/>
    <property type="match status" value="1"/>
</dbReference>
<proteinExistence type="predicted"/>
<evidence type="ECO:0000256" key="1">
    <source>
        <dbReference type="ARBA" id="ARBA00022679"/>
    </source>
</evidence>
<dbReference type="GeneID" id="38777328"/>
<dbReference type="Proteomes" id="UP000287166">
    <property type="component" value="Unassembled WGS sequence"/>
</dbReference>
<dbReference type="SMART" id="SM00220">
    <property type="entry name" value="S_TKc"/>
    <property type="match status" value="1"/>
</dbReference>
<feature type="domain" description="Protein kinase" evidence="5">
    <location>
        <begin position="460"/>
        <end position="709"/>
    </location>
</feature>
<dbReference type="GO" id="GO:0004674">
    <property type="term" value="F:protein serine/threonine kinase activity"/>
    <property type="evidence" value="ECO:0007669"/>
    <property type="project" value="TreeGrafter"/>
</dbReference>
<evidence type="ECO:0000256" key="3">
    <source>
        <dbReference type="ARBA" id="ARBA00022777"/>
    </source>
</evidence>
<evidence type="ECO:0000313" key="7">
    <source>
        <dbReference type="Proteomes" id="UP000287166"/>
    </source>
</evidence>
<evidence type="ECO:0000256" key="2">
    <source>
        <dbReference type="ARBA" id="ARBA00022741"/>
    </source>
</evidence>
<dbReference type="AlphaFoldDB" id="A0A401GE50"/>
<dbReference type="SUPFAM" id="SSF56112">
    <property type="entry name" value="Protein kinase-like (PK-like)"/>
    <property type="match status" value="1"/>
</dbReference>
<gene>
    <name evidence="6" type="ORF">SCP_0301260</name>
</gene>
<dbReference type="InterPro" id="IPR000719">
    <property type="entry name" value="Prot_kinase_dom"/>
</dbReference>
<dbReference type="PROSITE" id="PS50011">
    <property type="entry name" value="PROTEIN_KINASE_DOM"/>
    <property type="match status" value="1"/>
</dbReference>
<dbReference type="PANTHER" id="PTHR43289">
    <property type="entry name" value="MITOGEN-ACTIVATED PROTEIN KINASE KINASE KINASE 20-RELATED"/>
    <property type="match status" value="1"/>
</dbReference>
<evidence type="ECO:0000256" key="4">
    <source>
        <dbReference type="ARBA" id="ARBA00022840"/>
    </source>
</evidence>
<dbReference type="Gene3D" id="1.10.510.10">
    <property type="entry name" value="Transferase(Phosphotransferase) domain 1"/>
    <property type="match status" value="1"/>
</dbReference>
<comment type="caution">
    <text evidence="6">The sequence shown here is derived from an EMBL/GenBank/DDBJ whole genome shotgun (WGS) entry which is preliminary data.</text>
</comment>
<dbReference type="STRING" id="139825.A0A401GE50"/>
<keyword evidence="7" id="KW-1185">Reference proteome</keyword>
<reference evidence="6 7" key="1">
    <citation type="journal article" date="2018" name="Sci. Rep.">
        <title>Genome sequence of the cauliflower mushroom Sparassis crispa (Hanabiratake) and its association with beneficial usage.</title>
        <authorList>
            <person name="Kiyama R."/>
            <person name="Furutani Y."/>
            <person name="Kawaguchi K."/>
            <person name="Nakanishi T."/>
        </authorList>
    </citation>
    <scope>NUCLEOTIDE SEQUENCE [LARGE SCALE GENOMIC DNA]</scope>
</reference>
<keyword evidence="4" id="KW-0067">ATP-binding</keyword>
<organism evidence="6 7">
    <name type="scientific">Sparassis crispa</name>
    <dbReference type="NCBI Taxonomy" id="139825"/>
    <lineage>
        <taxon>Eukaryota</taxon>
        <taxon>Fungi</taxon>
        <taxon>Dikarya</taxon>
        <taxon>Basidiomycota</taxon>
        <taxon>Agaricomycotina</taxon>
        <taxon>Agaricomycetes</taxon>
        <taxon>Polyporales</taxon>
        <taxon>Sparassidaceae</taxon>
        <taxon>Sparassis</taxon>
    </lineage>
</organism>
<name>A0A401GE50_9APHY</name>